<evidence type="ECO:0000313" key="3">
    <source>
        <dbReference type="Proteomes" id="UP000248916"/>
    </source>
</evidence>
<proteinExistence type="predicted"/>
<dbReference type="AlphaFoldDB" id="A0A2W7MVI9"/>
<organism evidence="2 3">
    <name type="scientific">Palleronia aestuarii</name>
    <dbReference type="NCBI Taxonomy" id="568105"/>
    <lineage>
        <taxon>Bacteria</taxon>
        <taxon>Pseudomonadati</taxon>
        <taxon>Pseudomonadota</taxon>
        <taxon>Alphaproteobacteria</taxon>
        <taxon>Rhodobacterales</taxon>
        <taxon>Roseobacteraceae</taxon>
        <taxon>Palleronia</taxon>
    </lineage>
</organism>
<feature type="region of interest" description="Disordered" evidence="1">
    <location>
        <begin position="1"/>
        <end position="25"/>
    </location>
</feature>
<keyword evidence="3" id="KW-1185">Reference proteome</keyword>
<evidence type="ECO:0000256" key="1">
    <source>
        <dbReference type="SAM" id="MobiDB-lite"/>
    </source>
</evidence>
<name>A0A2W7MVI9_9RHOB</name>
<dbReference type="EMBL" id="QKZL01000053">
    <property type="protein sequence ID" value="PZX10137.1"/>
    <property type="molecule type" value="Genomic_DNA"/>
</dbReference>
<dbReference type="Proteomes" id="UP000248916">
    <property type="component" value="Unassembled WGS sequence"/>
</dbReference>
<feature type="compositionally biased region" description="Basic and acidic residues" evidence="1">
    <location>
        <begin position="1"/>
        <end position="18"/>
    </location>
</feature>
<evidence type="ECO:0000313" key="2">
    <source>
        <dbReference type="EMBL" id="PZX10137.1"/>
    </source>
</evidence>
<comment type="caution">
    <text evidence="2">The sequence shown here is derived from an EMBL/GenBank/DDBJ whole genome shotgun (WGS) entry which is preliminary data.</text>
</comment>
<protein>
    <submittedName>
        <fullName evidence="2">Putative transposase</fullName>
    </submittedName>
</protein>
<gene>
    <name evidence="2" type="ORF">LX81_04309</name>
</gene>
<accession>A0A2W7MVI9</accession>
<reference evidence="2 3" key="1">
    <citation type="submission" date="2018-06" db="EMBL/GenBank/DDBJ databases">
        <title>Genomic Encyclopedia of Archaeal and Bacterial Type Strains, Phase II (KMG-II): from individual species to whole genera.</title>
        <authorList>
            <person name="Goeker M."/>
        </authorList>
    </citation>
    <scope>NUCLEOTIDE SEQUENCE [LARGE SCALE GENOMIC DNA]</scope>
    <source>
        <strain evidence="2 3">DSM 22009</strain>
    </source>
</reference>
<sequence length="45" mass="5152">MEVADAKQLKEFEAENTKPKPKPKQMLAEQMMVVATLKEMLGKNF</sequence>